<sequence length="107" mass="12112">MFLALKISCKEYLSCGILISRLSIQRVLDVSSNWTEDKHESVYTTIQYDFRVTCDAHYYGSGCANLCRPRDDQFGHYTCSATGGIVCLSGWQGDYCTKGSMLHFLIF</sequence>
<keyword evidence="5" id="KW-0732">Signal</keyword>
<evidence type="ECO:0000256" key="5">
    <source>
        <dbReference type="RuleBase" id="RU280815"/>
    </source>
</evidence>
<dbReference type="VEuPathDB" id="VectorBase:PPAPM1_001805"/>
<keyword evidence="2 5" id="KW-0245">EGF-like domain</keyword>
<proteinExistence type="predicted"/>
<dbReference type="GO" id="GO:0009952">
    <property type="term" value="P:anterior/posterior pattern specification"/>
    <property type="evidence" value="ECO:0007669"/>
    <property type="project" value="UniProtKB-ARBA"/>
</dbReference>
<keyword evidence="7" id="KW-1185">Reference proteome</keyword>
<protein>
    <recommendedName>
        <fullName evidence="5">Delta-like protein</fullName>
    </recommendedName>
</protein>
<dbReference type="GO" id="GO:0035282">
    <property type="term" value="P:segmentation"/>
    <property type="evidence" value="ECO:0007669"/>
    <property type="project" value="UniProtKB-ARBA"/>
</dbReference>
<evidence type="ECO:0000256" key="4">
    <source>
        <dbReference type="ARBA" id="ARBA00023157"/>
    </source>
</evidence>
<dbReference type="GO" id="GO:0046331">
    <property type="term" value="P:lateral inhibition"/>
    <property type="evidence" value="ECO:0007669"/>
    <property type="project" value="UniProtKB-ARBA"/>
</dbReference>
<dbReference type="AlphaFoldDB" id="A0A1B0GNG4"/>
<dbReference type="Proteomes" id="UP000092462">
    <property type="component" value="Unassembled WGS sequence"/>
</dbReference>
<keyword evidence="3 5" id="KW-0677">Repeat</keyword>
<dbReference type="GO" id="GO:0090596">
    <property type="term" value="P:sensory organ morphogenesis"/>
    <property type="evidence" value="ECO:0007669"/>
    <property type="project" value="UniProtKB-ARBA"/>
</dbReference>
<dbReference type="SMART" id="SM00051">
    <property type="entry name" value="DSL"/>
    <property type="match status" value="1"/>
</dbReference>
<keyword evidence="4 5" id="KW-1015">Disulfide bond</keyword>
<evidence type="ECO:0000313" key="6">
    <source>
        <dbReference type="EnsemblMetazoa" id="PPAI004835-PA"/>
    </source>
</evidence>
<organism evidence="6 7">
    <name type="scientific">Phlebotomus papatasi</name>
    <name type="common">Sandfly</name>
    <dbReference type="NCBI Taxonomy" id="29031"/>
    <lineage>
        <taxon>Eukaryota</taxon>
        <taxon>Metazoa</taxon>
        <taxon>Ecdysozoa</taxon>
        <taxon>Arthropoda</taxon>
        <taxon>Hexapoda</taxon>
        <taxon>Insecta</taxon>
        <taxon>Pterygota</taxon>
        <taxon>Neoptera</taxon>
        <taxon>Endopterygota</taxon>
        <taxon>Diptera</taxon>
        <taxon>Nematocera</taxon>
        <taxon>Psychodoidea</taxon>
        <taxon>Psychodidae</taxon>
        <taxon>Phlebotomus</taxon>
        <taxon>Phlebotomus</taxon>
    </lineage>
</organism>
<reference evidence="6" key="1">
    <citation type="submission" date="2022-08" db="UniProtKB">
        <authorList>
            <consortium name="EnsemblMetazoa"/>
        </authorList>
    </citation>
    <scope>IDENTIFICATION</scope>
    <source>
        <strain evidence="6">Israel</strain>
    </source>
</reference>
<dbReference type="EnsemblMetazoa" id="PPAI004835-RA">
    <property type="protein sequence ID" value="PPAI004835-PA"/>
    <property type="gene ID" value="PPAI004835"/>
</dbReference>
<comment type="subcellular location">
    <subcellularLocation>
        <location evidence="5">Membrane</location>
        <topology evidence="5">Single-pass type I membrane protein</topology>
    </subcellularLocation>
</comment>
<evidence type="ECO:0000256" key="2">
    <source>
        <dbReference type="ARBA" id="ARBA00022536"/>
    </source>
</evidence>
<keyword evidence="5" id="KW-0472">Membrane</keyword>
<dbReference type="InterPro" id="IPR001774">
    <property type="entry name" value="DSL"/>
</dbReference>
<dbReference type="GO" id="GO:0007166">
    <property type="term" value="P:cell surface receptor signaling pathway"/>
    <property type="evidence" value="ECO:0007669"/>
    <property type="project" value="UniProtKB-ARBA"/>
</dbReference>
<comment type="function">
    <text evidence="5">Putative Notch ligand involved in the mediation of Notch signaling.</text>
</comment>
<dbReference type="GO" id="GO:0048018">
    <property type="term" value="F:receptor ligand activity"/>
    <property type="evidence" value="ECO:0007669"/>
    <property type="project" value="UniProtKB-ARBA"/>
</dbReference>
<dbReference type="EMBL" id="AJVK01013454">
    <property type="status" value="NOT_ANNOTATED_CDS"/>
    <property type="molecule type" value="Genomic_DNA"/>
</dbReference>
<evidence type="ECO:0000313" key="7">
    <source>
        <dbReference type="Proteomes" id="UP000092462"/>
    </source>
</evidence>
<name>A0A1B0GNG4_PHLPP</name>
<dbReference type="Gene3D" id="2.10.25.140">
    <property type="match status" value="1"/>
</dbReference>
<dbReference type="GO" id="GO:0016020">
    <property type="term" value="C:membrane"/>
    <property type="evidence" value="ECO:0007669"/>
    <property type="project" value="UniProtKB-SubCell"/>
</dbReference>
<dbReference type="Gene3D" id="2.60.40.3510">
    <property type="match status" value="1"/>
</dbReference>
<dbReference type="VEuPathDB" id="VectorBase:PPAI004835"/>
<accession>A0A1B0GNG4</accession>
<evidence type="ECO:0000256" key="1">
    <source>
        <dbReference type="ARBA" id="ARBA00022473"/>
    </source>
</evidence>
<dbReference type="FunFam" id="2.10.25.140:FF:000001">
    <property type="entry name" value="Delta-like protein"/>
    <property type="match status" value="1"/>
</dbReference>
<keyword evidence="5" id="KW-1133">Transmembrane helix</keyword>
<evidence type="ECO:0000256" key="3">
    <source>
        <dbReference type="ARBA" id="ARBA00022737"/>
    </source>
</evidence>
<dbReference type="Pfam" id="PF01414">
    <property type="entry name" value="DSL"/>
    <property type="match status" value="1"/>
</dbReference>
<keyword evidence="1 5" id="KW-0217">Developmental protein</keyword>
<keyword evidence="5" id="KW-0812">Transmembrane</keyword>
<dbReference type="PROSITE" id="PS51051">
    <property type="entry name" value="DSL"/>
    <property type="match status" value="1"/>
</dbReference>